<name>A0AAU7DK41_9BACT</name>
<accession>A0AAU7DK41</accession>
<dbReference type="EMBL" id="CP121196">
    <property type="protein sequence ID" value="XBH17700.1"/>
    <property type="molecule type" value="Genomic_DNA"/>
</dbReference>
<keyword evidence="1" id="KW-1133">Transmembrane helix</keyword>
<dbReference type="AlphaFoldDB" id="A0AAU7DK41"/>
<dbReference type="RefSeq" id="WP_348262925.1">
    <property type="nucleotide sequence ID" value="NZ_CP121196.1"/>
</dbReference>
<feature type="transmembrane region" description="Helical" evidence="1">
    <location>
        <begin position="156"/>
        <end position="176"/>
    </location>
</feature>
<evidence type="ECO:0000256" key="1">
    <source>
        <dbReference type="SAM" id="Phobius"/>
    </source>
</evidence>
<feature type="transmembrane region" description="Helical" evidence="1">
    <location>
        <begin position="51"/>
        <end position="70"/>
    </location>
</feature>
<gene>
    <name evidence="2" type="ORF">P8935_24435</name>
</gene>
<protein>
    <submittedName>
        <fullName evidence="2">Uncharacterized protein</fullName>
    </submittedName>
</protein>
<organism evidence="2">
    <name type="scientific">Telmatobacter sp. DSM 110680</name>
    <dbReference type="NCBI Taxonomy" id="3036704"/>
    <lineage>
        <taxon>Bacteria</taxon>
        <taxon>Pseudomonadati</taxon>
        <taxon>Acidobacteriota</taxon>
        <taxon>Terriglobia</taxon>
        <taxon>Terriglobales</taxon>
        <taxon>Acidobacteriaceae</taxon>
        <taxon>Telmatobacter</taxon>
    </lineage>
</organism>
<keyword evidence="1" id="KW-0472">Membrane</keyword>
<feature type="transmembrane region" description="Helical" evidence="1">
    <location>
        <begin position="20"/>
        <end position="39"/>
    </location>
</feature>
<reference evidence="2" key="1">
    <citation type="submission" date="2023-03" db="EMBL/GenBank/DDBJ databases">
        <title>Edaphobacter sp.</title>
        <authorList>
            <person name="Huber K.J."/>
            <person name="Papendorf J."/>
            <person name="Pilke C."/>
            <person name="Bunk B."/>
            <person name="Sproeer C."/>
            <person name="Pester M."/>
        </authorList>
    </citation>
    <scope>NUCLEOTIDE SEQUENCE</scope>
    <source>
        <strain evidence="2">DSM 110680</strain>
    </source>
</reference>
<feature type="transmembrane region" description="Helical" evidence="1">
    <location>
        <begin position="122"/>
        <end position="141"/>
    </location>
</feature>
<proteinExistence type="predicted"/>
<keyword evidence="1" id="KW-0812">Transmembrane</keyword>
<evidence type="ECO:0000313" key="2">
    <source>
        <dbReference type="EMBL" id="XBH17700.1"/>
    </source>
</evidence>
<sequence>MIHERRHLTVLEANRNTRRWMVGSYWLIVLILLAFAMQWNSVSDRAFDRYSFFLFMLLGFPIRILGEAIVDHPTRRMYWPTRVTPPADWVGDQPVRPIYEEWKEDSSAADEREEWVRTNTYLKAYGVIRGVVWIAVILLFAMDMRFLKELAFLREVVVWLLFLAVFSLPPSIRLGLNQILWRVNES</sequence>